<dbReference type="EMBL" id="JACHWQ010000001">
    <property type="protein sequence ID" value="MBB2974805.1"/>
    <property type="molecule type" value="Genomic_DNA"/>
</dbReference>
<accession>A0A7W4V0V7</accession>
<feature type="transmembrane region" description="Helical" evidence="1">
    <location>
        <begin position="170"/>
        <end position="190"/>
    </location>
</feature>
<evidence type="ECO:0008006" key="4">
    <source>
        <dbReference type="Google" id="ProtNLM"/>
    </source>
</evidence>
<feature type="transmembrane region" description="Helical" evidence="1">
    <location>
        <begin position="227"/>
        <end position="244"/>
    </location>
</feature>
<evidence type="ECO:0000313" key="2">
    <source>
        <dbReference type="EMBL" id="MBB2974805.1"/>
    </source>
</evidence>
<name>A0A7W4V0V7_9MICO</name>
<feature type="transmembrane region" description="Helical" evidence="1">
    <location>
        <begin position="131"/>
        <end position="158"/>
    </location>
</feature>
<comment type="caution">
    <text evidence="2">The sequence shown here is derived from an EMBL/GenBank/DDBJ whole genome shotgun (WGS) entry which is preliminary data.</text>
</comment>
<feature type="transmembrane region" description="Helical" evidence="1">
    <location>
        <begin position="23"/>
        <end position="46"/>
    </location>
</feature>
<evidence type="ECO:0000256" key="1">
    <source>
        <dbReference type="SAM" id="Phobius"/>
    </source>
</evidence>
<keyword evidence="1" id="KW-1133">Transmembrane helix</keyword>
<gene>
    <name evidence="2" type="ORF">FHX49_000346</name>
</gene>
<protein>
    <recommendedName>
        <fullName evidence="4">DUF5058 domain-containing protein</fullName>
    </recommendedName>
</protein>
<dbReference type="InterPro" id="IPR032479">
    <property type="entry name" value="DUF5058"/>
</dbReference>
<feature type="transmembrane region" description="Helical" evidence="1">
    <location>
        <begin position="67"/>
        <end position="90"/>
    </location>
</feature>
<dbReference type="Proteomes" id="UP000529310">
    <property type="component" value="Unassembled WGS sequence"/>
</dbReference>
<dbReference type="AlphaFoldDB" id="A0A7W4V0V7"/>
<keyword evidence="1" id="KW-0472">Membrane</keyword>
<dbReference type="RefSeq" id="WP_165142349.1">
    <property type="nucleotide sequence ID" value="NZ_CP049255.1"/>
</dbReference>
<sequence>MTLLYQSVDADSTDILAIANSPVLWVCALAVLAVIVIQSVIYFLAVRRVSPDAGLTPADSAKAMRTGAFAAIGPSLAVSMIAIALISLFGTPATLVRIGLIGSAPYETLSASIATGVQGATLGGEGYTQGVFAVALLAMAIAGSMWMIVTLIATPFLTRGSVKLSKANPLVMTIIPAAALAGAFFTNLLIEGAKGWINAVVVLVSAGIVALAVLLSTRLRAGWLQEWALGFGIIGSVLVAYALTTATA</sequence>
<organism evidence="2 3">
    <name type="scientific">Microbacterium endophyticum</name>
    <dbReference type="NCBI Taxonomy" id="1526412"/>
    <lineage>
        <taxon>Bacteria</taxon>
        <taxon>Bacillati</taxon>
        <taxon>Actinomycetota</taxon>
        <taxon>Actinomycetes</taxon>
        <taxon>Micrococcales</taxon>
        <taxon>Microbacteriaceae</taxon>
        <taxon>Microbacterium</taxon>
    </lineage>
</organism>
<reference evidence="2 3" key="1">
    <citation type="submission" date="2020-08" db="EMBL/GenBank/DDBJ databases">
        <title>Sequencing the genomes of 1000 actinobacteria strains.</title>
        <authorList>
            <person name="Klenk H.-P."/>
        </authorList>
    </citation>
    <scope>NUCLEOTIDE SEQUENCE [LARGE SCALE GENOMIC DNA]</scope>
    <source>
        <strain evidence="2 3">DSM 27099</strain>
    </source>
</reference>
<keyword evidence="1" id="KW-0812">Transmembrane</keyword>
<dbReference type="Pfam" id="PF16481">
    <property type="entry name" value="DUF5058"/>
    <property type="match status" value="1"/>
</dbReference>
<proteinExistence type="predicted"/>
<feature type="transmembrane region" description="Helical" evidence="1">
    <location>
        <begin position="196"/>
        <end position="215"/>
    </location>
</feature>
<evidence type="ECO:0000313" key="3">
    <source>
        <dbReference type="Proteomes" id="UP000529310"/>
    </source>
</evidence>
<keyword evidence="3" id="KW-1185">Reference proteome</keyword>